<proteinExistence type="predicted"/>
<keyword evidence="1" id="KW-1133">Transmembrane helix</keyword>
<dbReference type="SUPFAM" id="SSF103481">
    <property type="entry name" value="Multidrug resistance efflux transporter EmrE"/>
    <property type="match status" value="2"/>
</dbReference>
<dbReference type="AlphaFoldDB" id="A0ABD5NE76"/>
<evidence type="ECO:0000313" key="4">
    <source>
        <dbReference type="Proteomes" id="UP001595660"/>
    </source>
</evidence>
<feature type="transmembrane region" description="Helical" evidence="1">
    <location>
        <begin position="96"/>
        <end position="117"/>
    </location>
</feature>
<reference evidence="3 4" key="1">
    <citation type="journal article" date="2019" name="Int. J. Syst. Evol. Microbiol.">
        <title>The Global Catalogue of Microorganisms (GCM) 10K type strain sequencing project: providing services to taxonomists for standard genome sequencing and annotation.</title>
        <authorList>
            <consortium name="The Broad Institute Genomics Platform"/>
            <consortium name="The Broad Institute Genome Sequencing Center for Infectious Disease"/>
            <person name="Wu L."/>
            <person name="Ma J."/>
        </authorList>
    </citation>
    <scope>NUCLEOTIDE SEQUENCE [LARGE SCALE GENOMIC DNA]</scope>
    <source>
        <strain evidence="3 4">CGMCC 1.12562</strain>
    </source>
</reference>
<keyword evidence="1" id="KW-0472">Membrane</keyword>
<feature type="transmembrane region" description="Helical" evidence="1">
    <location>
        <begin position="29"/>
        <end position="47"/>
    </location>
</feature>
<name>A0ABD5NE76_9EURY</name>
<gene>
    <name evidence="3" type="ORF">ACFOKC_06970</name>
</gene>
<feature type="transmembrane region" description="Helical" evidence="1">
    <location>
        <begin position="6"/>
        <end position="22"/>
    </location>
</feature>
<dbReference type="Pfam" id="PF00892">
    <property type="entry name" value="EamA"/>
    <property type="match status" value="2"/>
</dbReference>
<evidence type="ECO:0000313" key="3">
    <source>
        <dbReference type="EMBL" id="MFC3477464.1"/>
    </source>
</evidence>
<feature type="transmembrane region" description="Helical" evidence="1">
    <location>
        <begin position="67"/>
        <end position="84"/>
    </location>
</feature>
<comment type="caution">
    <text evidence="3">The sequence shown here is derived from an EMBL/GenBank/DDBJ whole genome shotgun (WGS) entry which is preliminary data.</text>
</comment>
<feature type="transmembrane region" description="Helical" evidence="1">
    <location>
        <begin position="190"/>
        <end position="209"/>
    </location>
</feature>
<feature type="transmembrane region" description="Helical" evidence="1">
    <location>
        <begin position="123"/>
        <end position="140"/>
    </location>
</feature>
<feature type="transmembrane region" description="Helical" evidence="1">
    <location>
        <begin position="246"/>
        <end position="266"/>
    </location>
</feature>
<dbReference type="InterPro" id="IPR000620">
    <property type="entry name" value="EamA_dom"/>
</dbReference>
<dbReference type="GeneID" id="69116608"/>
<keyword evidence="1" id="KW-0812">Transmembrane</keyword>
<evidence type="ECO:0000256" key="1">
    <source>
        <dbReference type="SAM" id="Phobius"/>
    </source>
</evidence>
<evidence type="ECO:0000259" key="2">
    <source>
        <dbReference type="Pfam" id="PF00892"/>
    </source>
</evidence>
<feature type="transmembrane region" description="Helical" evidence="1">
    <location>
        <begin position="221"/>
        <end position="240"/>
    </location>
</feature>
<accession>A0ABD5NE76</accession>
<sequence>MESGLVYALVAAGIWGTYLFALKRYFAGIHGAVLTVFVNAAAIAWYLPYAVGTGDGMPAFPTLDTAALAVLAGTIVIGGAGFLLSVRALAVGDVSYVAPIAKIVPVFVVPIEVLGLGASLDPTAVVGIGVATTAVYLANYEGGHLLAPLRRAVHARPAQLAVVSAMLYAVSDVGRRLVLDGFTFPTKVWVPTFLGGVAIAVLPLALRRWPSEGVRPHLPKFVLAGSGVAVGEHVTALAFASAPASIVSTLVNAQAIVAVLMGCVLLDEPGLRRRLGAAVLAVVGVGLIAI</sequence>
<dbReference type="RefSeq" id="WP_232571410.1">
    <property type="nucleotide sequence ID" value="NZ_CP089466.1"/>
</dbReference>
<protein>
    <submittedName>
        <fullName evidence="3">EamA family transporter</fullName>
    </submittedName>
</protein>
<keyword evidence="4" id="KW-1185">Reference proteome</keyword>
<dbReference type="Proteomes" id="UP001595660">
    <property type="component" value="Unassembled WGS sequence"/>
</dbReference>
<organism evidence="3 4">
    <name type="scientific">Halobacterium litoreum</name>
    <dbReference type="NCBI Taxonomy" id="2039234"/>
    <lineage>
        <taxon>Archaea</taxon>
        <taxon>Methanobacteriati</taxon>
        <taxon>Methanobacteriota</taxon>
        <taxon>Stenosarchaea group</taxon>
        <taxon>Halobacteria</taxon>
        <taxon>Halobacteriales</taxon>
        <taxon>Halobacteriaceae</taxon>
        <taxon>Halobacterium</taxon>
    </lineage>
</organism>
<feature type="domain" description="EamA" evidence="2">
    <location>
        <begin position="160"/>
        <end position="289"/>
    </location>
</feature>
<dbReference type="InterPro" id="IPR037185">
    <property type="entry name" value="EmrE-like"/>
</dbReference>
<feature type="domain" description="EamA" evidence="2">
    <location>
        <begin position="3"/>
        <end position="139"/>
    </location>
</feature>
<dbReference type="EMBL" id="JBHRWN010000002">
    <property type="protein sequence ID" value="MFC3477464.1"/>
    <property type="molecule type" value="Genomic_DNA"/>
</dbReference>